<dbReference type="NCBIfam" id="TIGR00079">
    <property type="entry name" value="pept_deformyl"/>
    <property type="match status" value="1"/>
</dbReference>
<dbReference type="AlphaFoldDB" id="A0A1F6VS36"/>
<keyword evidence="2" id="KW-0408">Iron</keyword>
<comment type="catalytic activity">
    <reaction evidence="2">
        <text>N-terminal N-formyl-L-methionyl-[peptide] + H2O = N-terminal L-methionyl-[peptide] + formate</text>
        <dbReference type="Rhea" id="RHEA:24420"/>
        <dbReference type="Rhea" id="RHEA-COMP:10639"/>
        <dbReference type="Rhea" id="RHEA-COMP:10640"/>
        <dbReference type="ChEBI" id="CHEBI:15377"/>
        <dbReference type="ChEBI" id="CHEBI:15740"/>
        <dbReference type="ChEBI" id="CHEBI:49298"/>
        <dbReference type="ChEBI" id="CHEBI:64731"/>
        <dbReference type="EC" id="3.5.1.88"/>
    </reaction>
</comment>
<dbReference type="SUPFAM" id="SSF56420">
    <property type="entry name" value="Peptide deformylase"/>
    <property type="match status" value="1"/>
</dbReference>
<dbReference type="EMBL" id="MFUC01000006">
    <property type="protein sequence ID" value="OGI72424.1"/>
    <property type="molecule type" value="Genomic_DNA"/>
</dbReference>
<dbReference type="GO" id="GO:0046872">
    <property type="term" value="F:metal ion binding"/>
    <property type="evidence" value="ECO:0007669"/>
    <property type="project" value="UniProtKB-KW"/>
</dbReference>
<evidence type="ECO:0000313" key="4">
    <source>
        <dbReference type="Proteomes" id="UP000179686"/>
    </source>
</evidence>
<evidence type="ECO:0000256" key="1">
    <source>
        <dbReference type="ARBA" id="ARBA00010759"/>
    </source>
</evidence>
<keyword evidence="2" id="KW-0378">Hydrolase</keyword>
<keyword evidence="2" id="KW-0648">Protein biosynthesis</keyword>
<dbReference type="CDD" id="cd00487">
    <property type="entry name" value="Pep_deformylase"/>
    <property type="match status" value="1"/>
</dbReference>
<evidence type="ECO:0000256" key="2">
    <source>
        <dbReference type="HAMAP-Rule" id="MF_00163"/>
    </source>
</evidence>
<feature type="binding site" evidence="2">
    <location>
        <position position="111"/>
    </location>
    <ligand>
        <name>Fe cation</name>
        <dbReference type="ChEBI" id="CHEBI:24875"/>
    </ligand>
</feature>
<dbReference type="PANTHER" id="PTHR10458">
    <property type="entry name" value="PEPTIDE DEFORMYLASE"/>
    <property type="match status" value="1"/>
</dbReference>
<evidence type="ECO:0000313" key="3">
    <source>
        <dbReference type="EMBL" id="OGI72424.1"/>
    </source>
</evidence>
<protein>
    <recommendedName>
        <fullName evidence="2">Peptide deformylase</fullName>
        <shortName evidence="2">PDF</shortName>
        <ecNumber evidence="2">3.5.1.88</ecNumber>
    </recommendedName>
    <alternativeName>
        <fullName evidence="2">Polypeptide deformylase</fullName>
    </alternativeName>
</protein>
<dbReference type="PRINTS" id="PR01576">
    <property type="entry name" value="PDEFORMYLASE"/>
</dbReference>
<dbReference type="STRING" id="1801752.A3J61_00235"/>
<comment type="function">
    <text evidence="2">Removes the formyl group from the N-terminal Met of newly synthesized proteins. Requires at least a dipeptide for an efficient rate of reaction. N-terminal L-methionine is a prerequisite for activity but the enzyme has broad specificity at other positions.</text>
</comment>
<dbReference type="PIRSF" id="PIRSF004749">
    <property type="entry name" value="Pep_def"/>
    <property type="match status" value="1"/>
</dbReference>
<gene>
    <name evidence="2" type="primary">def</name>
    <name evidence="3" type="ORF">A3J61_00235</name>
</gene>
<accession>A0A1F6VS36</accession>
<keyword evidence="2" id="KW-0479">Metal-binding</keyword>
<feature type="binding site" evidence="2">
    <location>
        <position position="153"/>
    </location>
    <ligand>
        <name>Fe cation</name>
        <dbReference type="ChEBI" id="CHEBI:24875"/>
    </ligand>
</feature>
<dbReference type="GO" id="GO:0006412">
    <property type="term" value="P:translation"/>
    <property type="evidence" value="ECO:0007669"/>
    <property type="project" value="UniProtKB-UniRule"/>
</dbReference>
<comment type="cofactor">
    <cofactor evidence="2">
        <name>Fe(2+)</name>
        <dbReference type="ChEBI" id="CHEBI:29033"/>
    </cofactor>
    <text evidence="2">Binds 1 Fe(2+) ion.</text>
</comment>
<comment type="similarity">
    <text evidence="1 2">Belongs to the polypeptide deformylase family.</text>
</comment>
<dbReference type="Proteomes" id="UP000179686">
    <property type="component" value="Unassembled WGS sequence"/>
</dbReference>
<dbReference type="Gene3D" id="3.90.45.10">
    <property type="entry name" value="Peptide deformylase"/>
    <property type="match status" value="1"/>
</dbReference>
<organism evidence="3 4">
    <name type="scientific">Candidatus Nomurabacteria bacterium RIFCSPHIGHO2_02_FULL_38_15</name>
    <dbReference type="NCBI Taxonomy" id="1801752"/>
    <lineage>
        <taxon>Bacteria</taxon>
        <taxon>Candidatus Nomuraibacteriota</taxon>
    </lineage>
</organism>
<dbReference type="Pfam" id="PF01327">
    <property type="entry name" value="Pep_deformylase"/>
    <property type="match status" value="1"/>
</dbReference>
<dbReference type="HAMAP" id="MF_00163">
    <property type="entry name" value="Pep_deformylase"/>
    <property type="match status" value="1"/>
</dbReference>
<name>A0A1F6VS36_9BACT</name>
<dbReference type="InterPro" id="IPR036821">
    <property type="entry name" value="Peptide_deformylase_sf"/>
</dbReference>
<feature type="binding site" evidence="2">
    <location>
        <position position="157"/>
    </location>
    <ligand>
        <name>Fe cation</name>
        <dbReference type="ChEBI" id="CHEBI:24875"/>
    </ligand>
</feature>
<sequence>MHEKNKAGDKIVDQNNKVLRKISKEVKIAEIKSPKIKKILHDMSLALDSQSDGVAIAAPQIGIGLRIFMVSGKIFQDDKNPASKKIPNQAFINPEIIKFSKKTVLKEGEGCLSVRWLYGKVVRHSNVTLKYHDQNGKLNVRGSGRLLAHIFQHEVDHLNGILFIDKATDVEEILPENNTTNEKQ</sequence>
<reference evidence="3 4" key="1">
    <citation type="journal article" date="2016" name="Nat. Commun.">
        <title>Thousands of microbial genomes shed light on interconnected biogeochemical processes in an aquifer system.</title>
        <authorList>
            <person name="Anantharaman K."/>
            <person name="Brown C.T."/>
            <person name="Hug L.A."/>
            <person name="Sharon I."/>
            <person name="Castelle C.J."/>
            <person name="Probst A.J."/>
            <person name="Thomas B.C."/>
            <person name="Singh A."/>
            <person name="Wilkins M.J."/>
            <person name="Karaoz U."/>
            <person name="Brodie E.L."/>
            <person name="Williams K.H."/>
            <person name="Hubbard S.S."/>
            <person name="Banfield J.F."/>
        </authorList>
    </citation>
    <scope>NUCLEOTIDE SEQUENCE [LARGE SCALE GENOMIC DNA]</scope>
</reference>
<feature type="active site" evidence="2">
    <location>
        <position position="154"/>
    </location>
</feature>
<dbReference type="PANTHER" id="PTHR10458:SF22">
    <property type="entry name" value="PEPTIDE DEFORMYLASE"/>
    <property type="match status" value="1"/>
</dbReference>
<dbReference type="EC" id="3.5.1.88" evidence="2"/>
<dbReference type="InterPro" id="IPR023635">
    <property type="entry name" value="Peptide_deformylase"/>
</dbReference>
<proteinExistence type="inferred from homology"/>
<comment type="caution">
    <text evidence="3">The sequence shown here is derived from an EMBL/GenBank/DDBJ whole genome shotgun (WGS) entry which is preliminary data.</text>
</comment>
<dbReference type="GO" id="GO:0042586">
    <property type="term" value="F:peptide deformylase activity"/>
    <property type="evidence" value="ECO:0007669"/>
    <property type="project" value="UniProtKB-UniRule"/>
</dbReference>